<keyword evidence="3" id="KW-1185">Reference proteome</keyword>
<evidence type="ECO:0008006" key="4">
    <source>
        <dbReference type="Google" id="ProtNLM"/>
    </source>
</evidence>
<dbReference type="InterPro" id="IPR027417">
    <property type="entry name" value="P-loop_NTPase"/>
</dbReference>
<keyword evidence="1" id="KW-0732">Signal</keyword>
<dbReference type="EMBL" id="VOIH02000008">
    <property type="protein sequence ID" value="KAF3438935.1"/>
    <property type="molecule type" value="Genomic_DNA"/>
</dbReference>
<evidence type="ECO:0000313" key="3">
    <source>
        <dbReference type="Proteomes" id="UP000796880"/>
    </source>
</evidence>
<sequence length="314" mass="36125">MVVLVFSMVCGVYICLICLKQINIQTKTNTIQVIERPCGGNGIELPEMPYGHYPNPKTFSRAECEGNPVRFFAILSMQRSGSGWFESLLNSHINVSSNGEIFSVRIRRENVSSIVQTLDKVYNLDWLSSAAKNQCSAAVGFKWMLNQGLMEHHKEILEYFNHKGVSAIFLFRRNLLRRMVSDLANSYDRRAKLLNGTHKAHVHSAQEAEKLSEYKPTINSTSLVTDLKNSELTVAKALEYFNSTRHIVLYYEDIVKNRTKLKEVQEFLRLPKMKLTSRHVKIHQGSLRDHVMNWDDVNKTLTGTAYERFLRSDY</sequence>
<gene>
    <name evidence="2" type="ORF">FNV43_RR17210</name>
</gene>
<protein>
    <recommendedName>
        <fullName evidence="4">Sulfotransferase</fullName>
    </recommendedName>
</protein>
<comment type="caution">
    <text evidence="2">The sequence shown here is derived from an EMBL/GenBank/DDBJ whole genome shotgun (WGS) entry which is preliminary data.</text>
</comment>
<dbReference type="SUPFAM" id="SSF52540">
    <property type="entry name" value="P-loop containing nucleoside triphosphate hydrolases"/>
    <property type="match status" value="1"/>
</dbReference>
<evidence type="ECO:0000256" key="1">
    <source>
        <dbReference type="SAM" id="SignalP"/>
    </source>
</evidence>
<name>A0A8K0DX35_9ROSA</name>
<dbReference type="PANTHER" id="PTHR32175">
    <property type="entry name" value="PROTEIN, PUTATIVE, EXPRESSED-RELATED"/>
    <property type="match status" value="1"/>
</dbReference>
<dbReference type="Proteomes" id="UP000796880">
    <property type="component" value="Unassembled WGS sequence"/>
</dbReference>
<dbReference type="PANTHER" id="PTHR32175:SF20">
    <property type="entry name" value="SULFOTRANSFERASE"/>
    <property type="match status" value="1"/>
</dbReference>
<dbReference type="InterPro" id="IPR052796">
    <property type="entry name" value="Nod_factor_sulfotransferase"/>
</dbReference>
<dbReference type="Gene3D" id="3.40.50.300">
    <property type="entry name" value="P-loop containing nucleotide triphosphate hydrolases"/>
    <property type="match status" value="1"/>
</dbReference>
<feature type="chain" id="PRO_5035438367" description="Sulfotransferase" evidence="1">
    <location>
        <begin position="16"/>
        <end position="314"/>
    </location>
</feature>
<dbReference type="OrthoDB" id="2015035at2759"/>
<dbReference type="AlphaFoldDB" id="A0A8K0DX35"/>
<organism evidence="2 3">
    <name type="scientific">Rhamnella rubrinervis</name>
    <dbReference type="NCBI Taxonomy" id="2594499"/>
    <lineage>
        <taxon>Eukaryota</taxon>
        <taxon>Viridiplantae</taxon>
        <taxon>Streptophyta</taxon>
        <taxon>Embryophyta</taxon>
        <taxon>Tracheophyta</taxon>
        <taxon>Spermatophyta</taxon>
        <taxon>Magnoliopsida</taxon>
        <taxon>eudicotyledons</taxon>
        <taxon>Gunneridae</taxon>
        <taxon>Pentapetalae</taxon>
        <taxon>rosids</taxon>
        <taxon>fabids</taxon>
        <taxon>Rosales</taxon>
        <taxon>Rhamnaceae</taxon>
        <taxon>rhamnoid group</taxon>
        <taxon>Rhamneae</taxon>
        <taxon>Rhamnella</taxon>
    </lineage>
</organism>
<proteinExistence type="predicted"/>
<reference evidence="2" key="1">
    <citation type="submission" date="2020-03" db="EMBL/GenBank/DDBJ databases">
        <title>A high-quality chromosome-level genome assembly of a woody plant with both climbing and erect habits, Rhamnella rubrinervis.</title>
        <authorList>
            <person name="Lu Z."/>
            <person name="Yang Y."/>
            <person name="Zhu X."/>
            <person name="Sun Y."/>
        </authorList>
    </citation>
    <scope>NUCLEOTIDE SEQUENCE</scope>
    <source>
        <strain evidence="2">BYM</strain>
        <tissue evidence="2">Leaf</tissue>
    </source>
</reference>
<evidence type="ECO:0000313" key="2">
    <source>
        <dbReference type="EMBL" id="KAF3438935.1"/>
    </source>
</evidence>
<feature type="signal peptide" evidence="1">
    <location>
        <begin position="1"/>
        <end position="15"/>
    </location>
</feature>
<accession>A0A8K0DX35</accession>